<dbReference type="InterPro" id="IPR001314">
    <property type="entry name" value="Peptidase_S1A"/>
</dbReference>
<dbReference type="Gene3D" id="2.40.10.10">
    <property type="entry name" value="Trypsin-like serine proteases"/>
    <property type="match status" value="1"/>
</dbReference>
<dbReference type="Proteomes" id="UP001303046">
    <property type="component" value="Unassembled WGS sequence"/>
</dbReference>
<dbReference type="PRINTS" id="PR00722">
    <property type="entry name" value="CHYMOTRYPSIN"/>
</dbReference>
<dbReference type="InterPro" id="IPR018114">
    <property type="entry name" value="TRYPSIN_HIS"/>
</dbReference>
<feature type="domain" description="Peptidase S1" evidence="3">
    <location>
        <begin position="91"/>
        <end position="351"/>
    </location>
</feature>
<protein>
    <recommendedName>
        <fullName evidence="3">Peptidase S1 domain-containing protein</fullName>
    </recommendedName>
</protein>
<reference evidence="4 5" key="1">
    <citation type="submission" date="2023-08" db="EMBL/GenBank/DDBJ databases">
        <title>A Necator americanus chromosomal reference genome.</title>
        <authorList>
            <person name="Ilik V."/>
            <person name="Petrzelkova K.J."/>
            <person name="Pardy F."/>
            <person name="Fuh T."/>
            <person name="Niatou-Singa F.S."/>
            <person name="Gouil Q."/>
            <person name="Baker L."/>
            <person name="Ritchie M.E."/>
            <person name="Jex A.R."/>
            <person name="Gazzola D."/>
            <person name="Li H."/>
            <person name="Toshio Fujiwara R."/>
            <person name="Zhan B."/>
            <person name="Aroian R.V."/>
            <person name="Pafco B."/>
            <person name="Schwarz E.M."/>
        </authorList>
    </citation>
    <scope>NUCLEOTIDE SEQUENCE [LARGE SCALE GENOMIC DNA]</scope>
    <source>
        <strain evidence="4 5">Aroian</strain>
        <tissue evidence="4">Whole animal</tissue>
    </source>
</reference>
<dbReference type="PANTHER" id="PTHR24253">
    <property type="entry name" value="TRANSMEMBRANE PROTEASE SERINE"/>
    <property type="match status" value="1"/>
</dbReference>
<evidence type="ECO:0000313" key="4">
    <source>
        <dbReference type="EMBL" id="KAK6741291.1"/>
    </source>
</evidence>
<evidence type="ECO:0000256" key="2">
    <source>
        <dbReference type="SAM" id="SignalP"/>
    </source>
</evidence>
<evidence type="ECO:0000259" key="3">
    <source>
        <dbReference type="PROSITE" id="PS50240"/>
    </source>
</evidence>
<organism evidence="4 5">
    <name type="scientific">Necator americanus</name>
    <name type="common">Human hookworm</name>
    <dbReference type="NCBI Taxonomy" id="51031"/>
    <lineage>
        <taxon>Eukaryota</taxon>
        <taxon>Metazoa</taxon>
        <taxon>Ecdysozoa</taxon>
        <taxon>Nematoda</taxon>
        <taxon>Chromadorea</taxon>
        <taxon>Rhabditida</taxon>
        <taxon>Rhabditina</taxon>
        <taxon>Rhabditomorpha</taxon>
        <taxon>Strongyloidea</taxon>
        <taxon>Ancylostomatidae</taxon>
        <taxon>Bunostominae</taxon>
        <taxon>Necator</taxon>
    </lineage>
</organism>
<dbReference type="Pfam" id="PF00089">
    <property type="entry name" value="Trypsin"/>
    <property type="match status" value="1"/>
</dbReference>
<evidence type="ECO:0000313" key="5">
    <source>
        <dbReference type="Proteomes" id="UP001303046"/>
    </source>
</evidence>
<dbReference type="PROSITE" id="PS50240">
    <property type="entry name" value="TRYPSIN_DOM"/>
    <property type="match status" value="1"/>
</dbReference>
<dbReference type="PROSITE" id="PS00134">
    <property type="entry name" value="TRYPSIN_HIS"/>
    <property type="match status" value="1"/>
</dbReference>
<accession>A0ABR1CSI3</accession>
<comment type="caution">
    <text evidence="4">The sequence shown here is derived from an EMBL/GenBank/DDBJ whole genome shotgun (WGS) entry which is preliminary data.</text>
</comment>
<dbReference type="SUPFAM" id="SSF50494">
    <property type="entry name" value="Trypsin-like serine proteases"/>
    <property type="match status" value="1"/>
</dbReference>
<dbReference type="InterPro" id="IPR009003">
    <property type="entry name" value="Peptidase_S1_PA"/>
</dbReference>
<proteinExistence type="predicted"/>
<gene>
    <name evidence="4" type="primary">Necator_chrIII.g10022</name>
    <name evidence="4" type="ORF">RB195_009257</name>
</gene>
<evidence type="ECO:0000256" key="1">
    <source>
        <dbReference type="ARBA" id="ARBA00023157"/>
    </source>
</evidence>
<sequence>MRFLLCILFSAFLVTTVKSLIAKDVYDPTTCGLPGPGFKSNKLKAEKRKVVGNDVKKTVKREIDNDYSADYIPTALDETEEDENDPMRTKVMGGERAAKDELPWAVALVIKPADDLCGGTLISRRHIITAAHCFRKQLNGTCSVNNMLPEGDVVAGTAVALGGTCLVEDKKYNCAKEDVITVFRIKRISYRSYFEFGYRFTRDIAILELADDVPKHIHHICLPHMNKKINIGDPLLRMSSFGWGADPIRNLTMVIFLQKLMLGVRMTEKDCRKIAPEKLSDTFCTIRRPDQNLGVGDSGGGITAKIDGRTYLAGVVSGTTPYLDKKKRPIPSVQIFTDITKYTTLIDKRSFISKV</sequence>
<dbReference type="EMBL" id="JAVFWL010000003">
    <property type="protein sequence ID" value="KAK6741291.1"/>
    <property type="molecule type" value="Genomic_DNA"/>
</dbReference>
<name>A0ABR1CSI3_NECAM</name>
<dbReference type="SMART" id="SM00020">
    <property type="entry name" value="Tryp_SPc"/>
    <property type="match status" value="1"/>
</dbReference>
<feature type="signal peptide" evidence="2">
    <location>
        <begin position="1"/>
        <end position="19"/>
    </location>
</feature>
<dbReference type="InterPro" id="IPR043504">
    <property type="entry name" value="Peptidase_S1_PA_chymotrypsin"/>
</dbReference>
<keyword evidence="2" id="KW-0732">Signal</keyword>
<dbReference type="InterPro" id="IPR001254">
    <property type="entry name" value="Trypsin_dom"/>
</dbReference>
<keyword evidence="1" id="KW-1015">Disulfide bond</keyword>
<feature type="chain" id="PRO_5047285320" description="Peptidase S1 domain-containing protein" evidence="2">
    <location>
        <begin position="20"/>
        <end position="355"/>
    </location>
</feature>
<keyword evidence="5" id="KW-1185">Reference proteome</keyword>